<accession>A0ACB6ZFN6</accession>
<comment type="caution">
    <text evidence="1">The sequence shown here is derived from an EMBL/GenBank/DDBJ whole genome shotgun (WGS) entry which is preliminary data.</text>
</comment>
<name>A0ACB6ZFN6_THEGA</name>
<sequence>MVYHNLKALIKGIRACKTVADERALIKQESAAIRASFREEDSYMRYNNVAKLLYIHMLGSEAHFGQMECLKLVASPRFADKRLGYLGIMLLLDESQEVLTLVTNSLKNDMNHANMYAVGLALCTFANIASEEMSRDLANEIEKLLGSSNTYIRKKAALCALRVVRKVPELTDHFTTKAKNLLADRNHGVLLSSITLMIEMCQTDENVLNEFRNAVPVLVRHLKALVTTGYSPEHDVSGITDPFLQVKILRLLRILGKGDPQASETMNDILAQVATNTDSTKNVGNSILYETVLTVLEIEADSGLRVMAINILGKFLSNKDNNIRYVALNTLNKVVSIDTNAVQRHRNIILDCLRDSDISIRRRALELSYALINESNIRILIRELLAFLEVADNEFKLGMTTQISLAAERFAPNKRWHIDTVLRVLKLAGNYVREEILSAFIRLVAHTPELQAYTASKLYTSLKSDISQESLTLAATWVIGEYSEVLLQDGLVDEDTPKPITDAEILDLIISILDSPYANFLIRQFVLTAITKMSSRPTTSPAQQERIATLIAGYTANPELEIQQRGVEFANLLALGDLRSGVLERMPAPELKATVMGYGSENKPVGSTQGGDLLGGDDIASPPSNSTAIPQVATSNTQNLLDEIFGNSPATEPTPTTQTSVLTTPASPPPKPRNAIDDILGLFPTSTSTPPPNPINTSVPTLGGLGSDLASPTYGGGSPMPTPVSQSAFSLPQVQSPPQQPPQQQRLTAYTAYEKNELKVTLTPQTSPNRPGIVNVLARFQVTGQNAASGLSFQVAVPKTQQLQMLAMSNPNVGPGSVETQQMQIKAPVGSQVRLRLRLSYLINGQQIQDQVDFSGFPPNLTTGGQ</sequence>
<evidence type="ECO:0000313" key="2">
    <source>
        <dbReference type="Proteomes" id="UP000886501"/>
    </source>
</evidence>
<dbReference type="EMBL" id="MU118010">
    <property type="protein sequence ID" value="KAF9648620.1"/>
    <property type="molecule type" value="Genomic_DNA"/>
</dbReference>
<reference evidence="1" key="2">
    <citation type="journal article" date="2020" name="Nat. Commun.">
        <title>Large-scale genome sequencing of mycorrhizal fungi provides insights into the early evolution of symbiotic traits.</title>
        <authorList>
            <person name="Miyauchi S."/>
            <person name="Kiss E."/>
            <person name="Kuo A."/>
            <person name="Drula E."/>
            <person name="Kohler A."/>
            <person name="Sanchez-Garcia M."/>
            <person name="Morin E."/>
            <person name="Andreopoulos B."/>
            <person name="Barry K.W."/>
            <person name="Bonito G."/>
            <person name="Buee M."/>
            <person name="Carver A."/>
            <person name="Chen C."/>
            <person name="Cichocki N."/>
            <person name="Clum A."/>
            <person name="Culley D."/>
            <person name="Crous P.W."/>
            <person name="Fauchery L."/>
            <person name="Girlanda M."/>
            <person name="Hayes R.D."/>
            <person name="Keri Z."/>
            <person name="LaButti K."/>
            <person name="Lipzen A."/>
            <person name="Lombard V."/>
            <person name="Magnuson J."/>
            <person name="Maillard F."/>
            <person name="Murat C."/>
            <person name="Nolan M."/>
            <person name="Ohm R.A."/>
            <person name="Pangilinan J."/>
            <person name="Pereira M.F."/>
            <person name="Perotto S."/>
            <person name="Peter M."/>
            <person name="Pfister S."/>
            <person name="Riley R."/>
            <person name="Sitrit Y."/>
            <person name="Stielow J.B."/>
            <person name="Szollosi G."/>
            <person name="Zifcakova L."/>
            <person name="Stursova M."/>
            <person name="Spatafora J.W."/>
            <person name="Tedersoo L."/>
            <person name="Vaario L.M."/>
            <person name="Yamada A."/>
            <person name="Yan M."/>
            <person name="Wang P."/>
            <person name="Xu J."/>
            <person name="Bruns T."/>
            <person name="Baldrian P."/>
            <person name="Vilgalys R."/>
            <person name="Dunand C."/>
            <person name="Henrissat B."/>
            <person name="Grigoriev I.V."/>
            <person name="Hibbett D."/>
            <person name="Nagy L.G."/>
            <person name="Martin F.M."/>
        </authorList>
    </citation>
    <scope>NUCLEOTIDE SEQUENCE</scope>
    <source>
        <strain evidence="1">P2</strain>
    </source>
</reference>
<gene>
    <name evidence="1" type="ORF">BDM02DRAFT_3096074</name>
</gene>
<organism evidence="1 2">
    <name type="scientific">Thelephora ganbajun</name>
    <name type="common">Ganba fungus</name>
    <dbReference type="NCBI Taxonomy" id="370292"/>
    <lineage>
        <taxon>Eukaryota</taxon>
        <taxon>Fungi</taxon>
        <taxon>Dikarya</taxon>
        <taxon>Basidiomycota</taxon>
        <taxon>Agaricomycotina</taxon>
        <taxon>Agaricomycetes</taxon>
        <taxon>Thelephorales</taxon>
        <taxon>Thelephoraceae</taxon>
        <taxon>Thelephora</taxon>
    </lineage>
</organism>
<reference evidence="1" key="1">
    <citation type="submission" date="2019-10" db="EMBL/GenBank/DDBJ databases">
        <authorList>
            <consortium name="DOE Joint Genome Institute"/>
            <person name="Kuo A."/>
            <person name="Miyauchi S."/>
            <person name="Kiss E."/>
            <person name="Drula E."/>
            <person name="Kohler A."/>
            <person name="Sanchez-Garcia M."/>
            <person name="Andreopoulos B."/>
            <person name="Barry K.W."/>
            <person name="Bonito G."/>
            <person name="Buee M."/>
            <person name="Carver A."/>
            <person name="Chen C."/>
            <person name="Cichocki N."/>
            <person name="Clum A."/>
            <person name="Culley D."/>
            <person name="Crous P.W."/>
            <person name="Fauchery L."/>
            <person name="Girlanda M."/>
            <person name="Hayes R."/>
            <person name="Keri Z."/>
            <person name="Labutti K."/>
            <person name="Lipzen A."/>
            <person name="Lombard V."/>
            <person name="Magnuson J."/>
            <person name="Maillard F."/>
            <person name="Morin E."/>
            <person name="Murat C."/>
            <person name="Nolan M."/>
            <person name="Ohm R."/>
            <person name="Pangilinan J."/>
            <person name="Pereira M."/>
            <person name="Perotto S."/>
            <person name="Peter M."/>
            <person name="Riley R."/>
            <person name="Sitrit Y."/>
            <person name="Stielow B."/>
            <person name="Szollosi G."/>
            <person name="Zifcakova L."/>
            <person name="Stursova M."/>
            <person name="Spatafora J.W."/>
            <person name="Tedersoo L."/>
            <person name="Vaario L.-M."/>
            <person name="Yamada A."/>
            <person name="Yan M."/>
            <person name="Wang P."/>
            <person name="Xu J."/>
            <person name="Bruns T."/>
            <person name="Baldrian P."/>
            <person name="Vilgalys R."/>
            <person name="Henrissat B."/>
            <person name="Grigoriev I.V."/>
            <person name="Hibbett D."/>
            <person name="Nagy L.G."/>
            <person name="Martin F.M."/>
        </authorList>
    </citation>
    <scope>NUCLEOTIDE SEQUENCE</scope>
    <source>
        <strain evidence="1">P2</strain>
    </source>
</reference>
<evidence type="ECO:0000313" key="1">
    <source>
        <dbReference type="EMBL" id="KAF9648620.1"/>
    </source>
</evidence>
<keyword evidence="2" id="KW-1185">Reference proteome</keyword>
<protein>
    <submittedName>
        <fullName evidence="1">Adaptor protein complex AP-1 gamma subunit</fullName>
    </submittedName>
</protein>
<proteinExistence type="predicted"/>
<dbReference type="Proteomes" id="UP000886501">
    <property type="component" value="Unassembled WGS sequence"/>
</dbReference>